<sequence length="236" mass="27614">MAINLYLRKNMRYLYIILLVLFCSIFCVSKHPKKIYLDRYMKKDTVLYSFGITNTRMNEKKNIKFNTYARCEFESNSKFENNDSCFYSVLKIIKDEKCIFQLDSVLSLGNAKYNQATQCAVIPIIFYQNMDDFSTDGKLLCVNFQTEHSFYVSEELRNSTAANITAEGNEIFYISADTLYSFSFNSHKNIPLATFELPLMYSVELDLSKKGISLTYYTDYVDDFINSNRAKNVRFR</sequence>
<name>A0A096AYA8_9BACT</name>
<dbReference type="AlphaFoldDB" id="A0A096AYA8"/>
<dbReference type="Proteomes" id="UP000029556">
    <property type="component" value="Unassembled WGS sequence"/>
</dbReference>
<proteinExistence type="predicted"/>
<protein>
    <submittedName>
        <fullName evidence="2">Uncharacterized protein</fullName>
    </submittedName>
</protein>
<keyword evidence="1" id="KW-1133">Transmembrane helix</keyword>
<evidence type="ECO:0000313" key="3">
    <source>
        <dbReference type="Proteomes" id="UP000029556"/>
    </source>
</evidence>
<organism evidence="2 3">
    <name type="scientific">Hoylesella buccalis DNF00853</name>
    <dbReference type="NCBI Taxonomy" id="1401074"/>
    <lineage>
        <taxon>Bacteria</taxon>
        <taxon>Pseudomonadati</taxon>
        <taxon>Bacteroidota</taxon>
        <taxon>Bacteroidia</taxon>
        <taxon>Bacteroidales</taxon>
        <taxon>Prevotellaceae</taxon>
        <taxon>Hoylesella</taxon>
    </lineage>
</organism>
<keyword evidence="1" id="KW-0472">Membrane</keyword>
<accession>A0A096AYA8</accession>
<dbReference type="EMBL" id="JRNN01000039">
    <property type="protein sequence ID" value="KGF35547.1"/>
    <property type="molecule type" value="Genomic_DNA"/>
</dbReference>
<evidence type="ECO:0000256" key="1">
    <source>
        <dbReference type="SAM" id="Phobius"/>
    </source>
</evidence>
<comment type="caution">
    <text evidence="2">The sequence shown here is derived from an EMBL/GenBank/DDBJ whole genome shotgun (WGS) entry which is preliminary data.</text>
</comment>
<gene>
    <name evidence="2" type="ORF">HMPREF2137_04485</name>
</gene>
<reference evidence="2 3" key="1">
    <citation type="submission" date="2014-07" db="EMBL/GenBank/DDBJ databases">
        <authorList>
            <person name="McCorrison J."/>
            <person name="Sanka R."/>
            <person name="Torralba M."/>
            <person name="Gillis M."/>
            <person name="Haft D.H."/>
            <person name="Methe B."/>
            <person name="Sutton G."/>
            <person name="Nelson K.E."/>
        </authorList>
    </citation>
    <scope>NUCLEOTIDE SEQUENCE [LARGE SCALE GENOMIC DNA]</scope>
    <source>
        <strain evidence="2 3">DNF00853</strain>
    </source>
</reference>
<feature type="transmembrane region" description="Helical" evidence="1">
    <location>
        <begin position="12"/>
        <end position="29"/>
    </location>
</feature>
<keyword evidence="1" id="KW-0812">Transmembrane</keyword>
<evidence type="ECO:0000313" key="2">
    <source>
        <dbReference type="EMBL" id="KGF35547.1"/>
    </source>
</evidence>